<feature type="region of interest" description="Disordered" evidence="1">
    <location>
        <begin position="136"/>
        <end position="155"/>
    </location>
</feature>
<proteinExistence type="predicted"/>
<organism evidence="2 3">
    <name type="scientific">Panaeolus cyanescens</name>
    <dbReference type="NCBI Taxonomy" id="181874"/>
    <lineage>
        <taxon>Eukaryota</taxon>
        <taxon>Fungi</taxon>
        <taxon>Dikarya</taxon>
        <taxon>Basidiomycota</taxon>
        <taxon>Agaricomycotina</taxon>
        <taxon>Agaricomycetes</taxon>
        <taxon>Agaricomycetidae</taxon>
        <taxon>Agaricales</taxon>
        <taxon>Agaricineae</taxon>
        <taxon>Galeropsidaceae</taxon>
        <taxon>Panaeolus</taxon>
    </lineage>
</organism>
<evidence type="ECO:0000313" key="2">
    <source>
        <dbReference type="EMBL" id="PPQ83484.1"/>
    </source>
</evidence>
<name>A0A409WY81_9AGAR</name>
<dbReference type="EMBL" id="NHTK01005027">
    <property type="protein sequence ID" value="PPQ83484.1"/>
    <property type="molecule type" value="Genomic_DNA"/>
</dbReference>
<evidence type="ECO:0000313" key="3">
    <source>
        <dbReference type="Proteomes" id="UP000284842"/>
    </source>
</evidence>
<comment type="caution">
    <text evidence="2">The sequence shown here is derived from an EMBL/GenBank/DDBJ whole genome shotgun (WGS) entry which is preliminary data.</text>
</comment>
<dbReference type="InParanoid" id="A0A409WY81"/>
<dbReference type="AlphaFoldDB" id="A0A409WY81"/>
<reference evidence="2 3" key="1">
    <citation type="journal article" date="2018" name="Evol. Lett.">
        <title>Horizontal gene cluster transfer increased hallucinogenic mushroom diversity.</title>
        <authorList>
            <person name="Reynolds H.T."/>
            <person name="Vijayakumar V."/>
            <person name="Gluck-Thaler E."/>
            <person name="Korotkin H.B."/>
            <person name="Matheny P.B."/>
            <person name="Slot J.C."/>
        </authorList>
    </citation>
    <scope>NUCLEOTIDE SEQUENCE [LARGE SCALE GENOMIC DNA]</scope>
    <source>
        <strain evidence="2 3">2629</strain>
    </source>
</reference>
<evidence type="ECO:0000256" key="1">
    <source>
        <dbReference type="SAM" id="MobiDB-lite"/>
    </source>
</evidence>
<feature type="compositionally biased region" description="Low complexity" evidence="1">
    <location>
        <begin position="174"/>
        <end position="183"/>
    </location>
</feature>
<feature type="compositionally biased region" description="Low complexity" evidence="1">
    <location>
        <begin position="73"/>
        <end position="88"/>
    </location>
</feature>
<feature type="compositionally biased region" description="Low complexity" evidence="1">
    <location>
        <begin position="190"/>
        <end position="201"/>
    </location>
</feature>
<dbReference type="OrthoDB" id="3070571at2759"/>
<dbReference type="STRING" id="181874.A0A409WY81"/>
<keyword evidence="3" id="KW-1185">Reference proteome</keyword>
<gene>
    <name evidence="2" type="ORF">CVT24_005711</name>
</gene>
<feature type="non-terminal residue" evidence="2">
    <location>
        <position position="213"/>
    </location>
</feature>
<protein>
    <submittedName>
        <fullName evidence="2">Uncharacterized protein</fullName>
    </submittedName>
</protein>
<accession>A0A409WY81</accession>
<dbReference type="Proteomes" id="UP000284842">
    <property type="component" value="Unassembled WGS sequence"/>
</dbReference>
<feature type="region of interest" description="Disordered" evidence="1">
    <location>
        <begin position="169"/>
        <end position="213"/>
    </location>
</feature>
<feature type="region of interest" description="Disordered" evidence="1">
    <location>
        <begin position="45"/>
        <end position="89"/>
    </location>
</feature>
<sequence>MWRDICDLIREIDPTSANAAVISLQEAKCMQRKTRCTFVKFHRQTAPVGPGHNPQSNSVGGMGSALGMPPPLHASASTSSSLSASGLAGPSGLGGNPLGTNALLDLDLDHAHGGHRMPPLFSTHALDRRTFDDDFMLGQQGQAPPPPPTAVSSMAEALGYGGAPGFGFPGGLYGTSAQSQGQQAPPPPLSSHQQQSQGMHHTPSPEHFGGGTS</sequence>